<protein>
    <submittedName>
        <fullName evidence="2">Uncharacterized protein</fullName>
    </submittedName>
</protein>
<evidence type="ECO:0000256" key="1">
    <source>
        <dbReference type="SAM" id="MobiDB-lite"/>
    </source>
</evidence>
<sequence>MLRLNYPINNLDSTDTLYRRMRYEDFVTGHRLMCEHTVVEIVRSRVDGPGTPNTDTIMLAANSTNWDDFLAPNHTRSDGNDDDGIGTTTRSASQFGENKDATCVFDALITTAQLVSNLILSHNGVRAKKCGDVLLNILVPLIQREKEKHLSLRKTKGLNELLTNLADRANISINLATINLKRLMHIKPTRAAVSWTSQDIRIRELLSKHVPTRHRVFTIMFIDVNQVTHMKMSLRAYRDHVMYTTHLEVTKEDIELLMRKHTEDPWSNQINAIKYHRGGQLAAIHFKNIWLTTELINIRLVKIKEQCLEVRLGGHVAQFVKLACADFLS</sequence>
<dbReference type="RefSeq" id="XP_014160754.1">
    <property type="nucleotide sequence ID" value="XM_014305279.1"/>
</dbReference>
<keyword evidence="3" id="KW-1185">Reference proteome</keyword>
<dbReference type="AlphaFoldDB" id="A0A0L0GCV8"/>
<evidence type="ECO:0000313" key="2">
    <source>
        <dbReference type="EMBL" id="KNC86852.1"/>
    </source>
</evidence>
<gene>
    <name evidence="2" type="ORF">SARC_00998</name>
</gene>
<name>A0A0L0GCV8_9EUKA</name>
<proteinExistence type="predicted"/>
<dbReference type="EMBL" id="KQ241632">
    <property type="protein sequence ID" value="KNC86852.1"/>
    <property type="molecule type" value="Genomic_DNA"/>
</dbReference>
<feature type="region of interest" description="Disordered" evidence="1">
    <location>
        <begin position="71"/>
        <end position="92"/>
    </location>
</feature>
<reference evidence="2 3" key="1">
    <citation type="submission" date="2011-02" db="EMBL/GenBank/DDBJ databases">
        <title>The Genome Sequence of Sphaeroforma arctica JP610.</title>
        <authorList>
            <consortium name="The Broad Institute Genome Sequencing Platform"/>
            <person name="Russ C."/>
            <person name="Cuomo C."/>
            <person name="Young S.K."/>
            <person name="Zeng Q."/>
            <person name="Gargeya S."/>
            <person name="Alvarado L."/>
            <person name="Berlin A."/>
            <person name="Chapman S.B."/>
            <person name="Chen Z."/>
            <person name="Freedman E."/>
            <person name="Gellesch M."/>
            <person name="Goldberg J."/>
            <person name="Griggs A."/>
            <person name="Gujja S."/>
            <person name="Heilman E."/>
            <person name="Heiman D."/>
            <person name="Howarth C."/>
            <person name="Mehta T."/>
            <person name="Neiman D."/>
            <person name="Pearson M."/>
            <person name="Roberts A."/>
            <person name="Saif S."/>
            <person name="Shea T."/>
            <person name="Shenoy N."/>
            <person name="Sisk P."/>
            <person name="Stolte C."/>
            <person name="Sykes S."/>
            <person name="White J."/>
            <person name="Yandava C."/>
            <person name="Burger G."/>
            <person name="Gray M.W."/>
            <person name="Holland P.W.H."/>
            <person name="King N."/>
            <person name="Lang F.B.F."/>
            <person name="Roger A.J."/>
            <person name="Ruiz-Trillo I."/>
            <person name="Haas B."/>
            <person name="Nusbaum C."/>
            <person name="Birren B."/>
        </authorList>
    </citation>
    <scope>NUCLEOTIDE SEQUENCE [LARGE SCALE GENOMIC DNA]</scope>
    <source>
        <strain evidence="2 3">JP610</strain>
    </source>
</reference>
<accession>A0A0L0GCV8</accession>
<dbReference type="Proteomes" id="UP000054560">
    <property type="component" value="Unassembled WGS sequence"/>
</dbReference>
<evidence type="ECO:0000313" key="3">
    <source>
        <dbReference type="Proteomes" id="UP000054560"/>
    </source>
</evidence>
<dbReference type="GeneID" id="25901502"/>
<organism evidence="2 3">
    <name type="scientific">Sphaeroforma arctica JP610</name>
    <dbReference type="NCBI Taxonomy" id="667725"/>
    <lineage>
        <taxon>Eukaryota</taxon>
        <taxon>Ichthyosporea</taxon>
        <taxon>Ichthyophonida</taxon>
        <taxon>Sphaeroforma</taxon>
    </lineage>
</organism>